<comment type="subcellular location">
    <subcellularLocation>
        <location evidence="1">Cytoplasm</location>
    </subcellularLocation>
</comment>
<dbReference type="Proteomes" id="UP000013569">
    <property type="component" value="Unassembled WGS sequence"/>
</dbReference>
<dbReference type="InterPro" id="IPR025734">
    <property type="entry name" value="EspG"/>
</dbReference>
<evidence type="ECO:0000256" key="3">
    <source>
        <dbReference type="ARBA" id="ARBA00022490"/>
    </source>
</evidence>
<reference evidence="5 6" key="1">
    <citation type="journal article" date="2013" name="Genome Announc.">
        <title>Draft Genome Sequence of a Benzothiophene-Desulfurizing Bacterium, Gordona terrae Strain C-6.</title>
        <authorList>
            <person name="Wang W."/>
            <person name="Ma T."/>
            <person name="Ren Y."/>
            <person name="Li G."/>
        </authorList>
    </citation>
    <scope>NUCLEOTIDE SEQUENCE [LARGE SCALE GENOMIC DNA]</scope>
    <source>
        <strain evidence="5 6">C-6</strain>
    </source>
</reference>
<keyword evidence="3" id="KW-0963">Cytoplasm</keyword>
<dbReference type="PATRIC" id="fig|1316928.3.peg.1741"/>
<dbReference type="Pfam" id="PF14011">
    <property type="entry name" value="ESX-1_EspG"/>
    <property type="match status" value="1"/>
</dbReference>
<evidence type="ECO:0000256" key="4">
    <source>
        <dbReference type="ARBA" id="ARBA00023186"/>
    </source>
</evidence>
<proteinExistence type="inferred from homology"/>
<keyword evidence="4" id="KW-0143">Chaperone</keyword>
<evidence type="ECO:0008006" key="7">
    <source>
        <dbReference type="Google" id="ProtNLM"/>
    </source>
</evidence>
<dbReference type="OrthoDB" id="3681944at2"/>
<evidence type="ECO:0000256" key="1">
    <source>
        <dbReference type="ARBA" id="ARBA00004496"/>
    </source>
</evidence>
<protein>
    <recommendedName>
        <fullName evidence="7">ESX secretion-associated protein EspG</fullName>
    </recommendedName>
</protein>
<sequence length="285" mass="30083">MMPVTYDAGMAFDAAILRRLGERFGVQTWPVVLDLGDLAEGPGADTESGALADTEAEAEAEADADATIASLDLVEHGEPTPWASTVLRVLAQPQREIEIRSYSDGFVRRICLARNGHDHVLAVRTGSRVDVSVVDVPDVDGLATAVRAQFASSGSDEASPADFTAFSAPSDEVIDRLGRCRTGVETTDALHALGANPADAAIVSAAFASCRTRTEIVASMNEDGRFAQSSGAVAIFDTERGRIVSSPSKSPDGRVWTTFSPGTGHRIAQAISLLIETLPDGKWMP</sequence>
<name>R7YAN2_9ACTN</name>
<dbReference type="AlphaFoldDB" id="R7YAN2"/>
<comment type="caution">
    <text evidence="5">The sequence shown here is derived from an EMBL/GenBank/DDBJ whole genome shotgun (WGS) entry which is preliminary data.</text>
</comment>
<comment type="similarity">
    <text evidence="2">Belongs to the EspG family.</text>
</comment>
<dbReference type="RefSeq" id="WP_010842181.1">
    <property type="nucleotide sequence ID" value="NZ_AQPW01000007.1"/>
</dbReference>
<dbReference type="EMBL" id="AQPW01000007">
    <property type="protein sequence ID" value="EON33086.1"/>
    <property type="molecule type" value="Genomic_DNA"/>
</dbReference>
<evidence type="ECO:0000256" key="2">
    <source>
        <dbReference type="ARBA" id="ARBA00006411"/>
    </source>
</evidence>
<accession>R7YAN2</accession>
<evidence type="ECO:0000313" key="6">
    <source>
        <dbReference type="Proteomes" id="UP000013569"/>
    </source>
</evidence>
<gene>
    <name evidence="5" type="ORF">GTC6_08704</name>
</gene>
<organism evidence="5 6">
    <name type="scientific">Gordonia terrae C-6</name>
    <dbReference type="NCBI Taxonomy" id="1316928"/>
    <lineage>
        <taxon>Bacteria</taxon>
        <taxon>Bacillati</taxon>
        <taxon>Actinomycetota</taxon>
        <taxon>Actinomycetes</taxon>
        <taxon>Mycobacteriales</taxon>
        <taxon>Gordoniaceae</taxon>
        <taxon>Gordonia</taxon>
    </lineage>
</organism>
<evidence type="ECO:0000313" key="5">
    <source>
        <dbReference type="EMBL" id="EON33086.1"/>
    </source>
</evidence>